<dbReference type="PATRIC" id="fig|400772.4.peg.2238"/>
<dbReference type="RefSeq" id="WP_045248122.1">
    <property type="nucleotide sequence ID" value="NZ_JYIY01000077.1"/>
</dbReference>
<evidence type="ECO:0000313" key="4">
    <source>
        <dbReference type="Proteomes" id="UP000257479"/>
    </source>
</evidence>
<dbReference type="EMBL" id="JYIY01000077">
    <property type="protein sequence ID" value="KJL35789.1"/>
    <property type="molecule type" value="Genomic_DNA"/>
</dbReference>
<dbReference type="SUPFAM" id="SSF75169">
    <property type="entry name" value="DsrEFH-like"/>
    <property type="match status" value="1"/>
</dbReference>
<reference evidence="2 3" key="1">
    <citation type="submission" date="2015-02" db="EMBL/GenBank/DDBJ databases">
        <title>Draft genome sequences of ten Microbacterium spp. with emphasis on heavy metal contaminated environments.</title>
        <authorList>
            <person name="Corretto E."/>
        </authorList>
    </citation>
    <scope>NUCLEOTIDE SEQUENCE [LARGE SCALE GENOMIC DNA]</scope>
    <source>
        <strain evidence="2 3">DSM 18659</strain>
    </source>
</reference>
<reference evidence="1 4" key="2">
    <citation type="journal article" date="2018" name="Nat. Biotechnol.">
        <title>A standardized bacterial taxonomy based on genome phylogeny substantially revises the tree of life.</title>
        <authorList>
            <person name="Parks D.H."/>
            <person name="Chuvochina M."/>
            <person name="Waite D.W."/>
            <person name="Rinke C."/>
            <person name="Skarshewski A."/>
            <person name="Chaumeil P.A."/>
            <person name="Hugenholtz P."/>
        </authorList>
    </citation>
    <scope>NUCLEOTIDE SEQUENCE [LARGE SCALE GENOMIC DNA]</scope>
    <source>
        <strain evidence="1">UBA9152</strain>
    </source>
</reference>
<proteinExistence type="predicted"/>
<dbReference type="STRING" id="400772.RR49_02223"/>
<name>A0A0F0LSW2_9MICO</name>
<dbReference type="InterPro" id="IPR027396">
    <property type="entry name" value="DsrEFH-like"/>
</dbReference>
<gene>
    <name evidence="1" type="ORF">DCP95_03690</name>
    <name evidence="2" type="ORF">RR49_02223</name>
</gene>
<keyword evidence="3" id="KW-1185">Reference proteome</keyword>
<organism evidence="2 3">
    <name type="scientific">Microbacterium ginsengisoli</name>
    <dbReference type="NCBI Taxonomy" id="400772"/>
    <lineage>
        <taxon>Bacteria</taxon>
        <taxon>Bacillati</taxon>
        <taxon>Actinomycetota</taxon>
        <taxon>Actinomycetes</taxon>
        <taxon>Micrococcales</taxon>
        <taxon>Microbacteriaceae</taxon>
        <taxon>Microbacterium</taxon>
    </lineage>
</organism>
<accession>A0A0F0LSW2</accession>
<sequence>MTDHAQQTVVLHVSDSPDDVARAATTAEAIRASFPSVQVRIIVNGEALSALTQADAPPGVEACEIGMARRGIETAHLAPGVVTVASAAVELAGAQFAGAAYIRI</sequence>
<dbReference type="EMBL" id="DMNG01000063">
    <property type="protein sequence ID" value="HAN23657.1"/>
    <property type="molecule type" value="Genomic_DNA"/>
</dbReference>
<dbReference type="AlphaFoldDB" id="A0A0F0LSW2"/>
<evidence type="ECO:0000313" key="1">
    <source>
        <dbReference type="EMBL" id="HAN23657.1"/>
    </source>
</evidence>
<dbReference type="Gene3D" id="3.40.1260.10">
    <property type="entry name" value="DsrEFH-like"/>
    <property type="match status" value="1"/>
</dbReference>
<protein>
    <submittedName>
        <fullName evidence="2">DsrE/DsrF-like family protein</fullName>
    </submittedName>
</protein>
<comment type="caution">
    <text evidence="2">The sequence shown here is derived from an EMBL/GenBank/DDBJ whole genome shotgun (WGS) entry which is preliminary data.</text>
</comment>
<evidence type="ECO:0000313" key="3">
    <source>
        <dbReference type="Proteomes" id="UP000033451"/>
    </source>
</evidence>
<dbReference type="Proteomes" id="UP000033451">
    <property type="component" value="Unassembled WGS sequence"/>
</dbReference>
<evidence type="ECO:0000313" key="2">
    <source>
        <dbReference type="EMBL" id="KJL35789.1"/>
    </source>
</evidence>
<dbReference type="Proteomes" id="UP000257479">
    <property type="component" value="Unassembled WGS sequence"/>
</dbReference>